<reference evidence="2" key="1">
    <citation type="journal article" date="2012" name="PLoS ONE">
        <title>Gene sets for utilization of primary and secondary nutrition supplies in the distal gut of endangered iberian lynx.</title>
        <authorList>
            <person name="Alcaide M."/>
            <person name="Messina E."/>
            <person name="Richter M."/>
            <person name="Bargiela R."/>
            <person name="Peplies J."/>
            <person name="Huws S.A."/>
            <person name="Newbold C.J."/>
            <person name="Golyshin P.N."/>
            <person name="Simon M.A."/>
            <person name="Lopez G."/>
            <person name="Yakimov M.M."/>
            <person name="Ferrer M."/>
        </authorList>
    </citation>
    <scope>NUCLEOTIDE SEQUENCE</scope>
</reference>
<evidence type="ECO:0000256" key="1">
    <source>
        <dbReference type="SAM" id="MobiDB-lite"/>
    </source>
</evidence>
<dbReference type="EMBL" id="AMCI01000725">
    <property type="protein sequence ID" value="EJX08024.1"/>
    <property type="molecule type" value="Genomic_DNA"/>
</dbReference>
<gene>
    <name evidence="2" type="ORF">EVA_03861</name>
</gene>
<protein>
    <submittedName>
        <fullName evidence="2">Uncharacterized protein</fullName>
    </submittedName>
</protein>
<name>J9GKZ5_9ZZZZ</name>
<proteinExistence type="predicted"/>
<organism evidence="2">
    <name type="scientific">gut metagenome</name>
    <dbReference type="NCBI Taxonomy" id="749906"/>
    <lineage>
        <taxon>unclassified sequences</taxon>
        <taxon>metagenomes</taxon>
        <taxon>organismal metagenomes</taxon>
    </lineage>
</organism>
<feature type="compositionally biased region" description="Low complexity" evidence="1">
    <location>
        <begin position="50"/>
        <end position="59"/>
    </location>
</feature>
<sequence length="66" mass="7412">MQGVSNNKPDFRIQVKGLFGTDVKIFEVIGGENEKAAPKKKRDVSRIDRSPVVSSSPSQKQKRKRI</sequence>
<comment type="caution">
    <text evidence="2">The sequence shown here is derived from an EMBL/GenBank/DDBJ whole genome shotgun (WGS) entry which is preliminary data.</text>
</comment>
<feature type="region of interest" description="Disordered" evidence="1">
    <location>
        <begin position="30"/>
        <end position="66"/>
    </location>
</feature>
<evidence type="ECO:0000313" key="2">
    <source>
        <dbReference type="EMBL" id="EJX08024.1"/>
    </source>
</evidence>
<dbReference type="AlphaFoldDB" id="J9GKZ5"/>
<accession>J9GKZ5</accession>